<gene>
    <name evidence="1" type="ORF">BCR44DRAFT_64217</name>
</gene>
<protein>
    <recommendedName>
        <fullName evidence="3">Regulator of chromosome condensation 1/beta-lactamase-inhibitor protein II</fullName>
    </recommendedName>
</protein>
<proteinExistence type="predicted"/>
<reference evidence="1 2" key="1">
    <citation type="submission" date="2016-07" db="EMBL/GenBank/DDBJ databases">
        <title>Pervasive Adenine N6-methylation of Active Genes in Fungi.</title>
        <authorList>
            <consortium name="DOE Joint Genome Institute"/>
            <person name="Mondo S.J."/>
            <person name="Dannebaum R.O."/>
            <person name="Kuo R.C."/>
            <person name="Labutti K."/>
            <person name="Haridas S."/>
            <person name="Kuo A."/>
            <person name="Salamov A."/>
            <person name="Ahrendt S.R."/>
            <person name="Lipzen A."/>
            <person name="Sullivan W."/>
            <person name="Andreopoulos W.B."/>
            <person name="Clum A."/>
            <person name="Lindquist E."/>
            <person name="Daum C."/>
            <person name="Ramamoorthy G.K."/>
            <person name="Gryganskyi A."/>
            <person name="Culley D."/>
            <person name="Magnuson J.K."/>
            <person name="James T.Y."/>
            <person name="O'Malley M.A."/>
            <person name="Stajich J.E."/>
            <person name="Spatafora J.W."/>
            <person name="Visel A."/>
            <person name="Grigoriev I.V."/>
        </authorList>
    </citation>
    <scope>NUCLEOTIDE SEQUENCE [LARGE SCALE GENOMIC DNA]</scope>
    <source>
        <strain evidence="1 2">PL171</strain>
    </source>
</reference>
<evidence type="ECO:0000313" key="2">
    <source>
        <dbReference type="Proteomes" id="UP000193411"/>
    </source>
</evidence>
<dbReference type="InterPro" id="IPR009091">
    <property type="entry name" value="RCC1/BLIP-II"/>
</dbReference>
<dbReference type="Pfam" id="PF00415">
    <property type="entry name" value="RCC1"/>
    <property type="match status" value="1"/>
</dbReference>
<dbReference type="Proteomes" id="UP000193411">
    <property type="component" value="Unassembled WGS sequence"/>
</dbReference>
<dbReference type="AlphaFoldDB" id="A0A1Y2HGZ5"/>
<dbReference type="InterPro" id="IPR000408">
    <property type="entry name" value="Reg_chr_condens"/>
</dbReference>
<name>A0A1Y2HGZ5_9FUNG</name>
<sequence length="336" mass="35842">MNPPHSIVALIGATAVHRHDGRWVFKGRDPVTGRCQSLAAGSQDEWVTLGLPPVDETDVQHTVKSAADDDEERLLAVCSNTLLVSNLRTCLWAKGKWRSVWMRPPEGTRGGQVQAAAACVAMDKVHVALVVGSSNTLVTTSFPFTPTFPPPLTLPPTSWTAWHDLGQCTALTASPSACFAAILTTPYSSSLCTWGMNNAGQLGLGTVTVGENEHSAWHATPLVPDALDGLDAKCVHLTSGAACVIVDACVMVWGSRTAGAGEVDVTVPSMLVDEPVWSEREVGEEEWVPTRVWCGWGGVVVRMEREGDADEAGVLVGYGEAKAVERLVDVIKHNTK</sequence>
<dbReference type="EMBL" id="MCFL01000033">
    <property type="protein sequence ID" value="ORZ33825.1"/>
    <property type="molecule type" value="Genomic_DNA"/>
</dbReference>
<dbReference type="SUPFAM" id="SSF50985">
    <property type="entry name" value="RCC1/BLIP-II"/>
    <property type="match status" value="1"/>
</dbReference>
<comment type="caution">
    <text evidence="1">The sequence shown here is derived from an EMBL/GenBank/DDBJ whole genome shotgun (WGS) entry which is preliminary data.</text>
</comment>
<accession>A0A1Y2HGZ5</accession>
<evidence type="ECO:0008006" key="3">
    <source>
        <dbReference type="Google" id="ProtNLM"/>
    </source>
</evidence>
<organism evidence="1 2">
    <name type="scientific">Catenaria anguillulae PL171</name>
    <dbReference type="NCBI Taxonomy" id="765915"/>
    <lineage>
        <taxon>Eukaryota</taxon>
        <taxon>Fungi</taxon>
        <taxon>Fungi incertae sedis</taxon>
        <taxon>Blastocladiomycota</taxon>
        <taxon>Blastocladiomycetes</taxon>
        <taxon>Blastocladiales</taxon>
        <taxon>Catenariaceae</taxon>
        <taxon>Catenaria</taxon>
    </lineage>
</organism>
<evidence type="ECO:0000313" key="1">
    <source>
        <dbReference type="EMBL" id="ORZ33825.1"/>
    </source>
</evidence>
<keyword evidence="2" id="KW-1185">Reference proteome</keyword>
<dbReference type="Gene3D" id="2.130.10.30">
    <property type="entry name" value="Regulator of chromosome condensation 1/beta-lactamase-inhibitor protein II"/>
    <property type="match status" value="1"/>
</dbReference>